<dbReference type="GO" id="GO:0003746">
    <property type="term" value="F:translation elongation factor activity"/>
    <property type="evidence" value="ECO:0007669"/>
    <property type="project" value="UniProtKB-KW"/>
</dbReference>
<keyword evidence="2" id="KW-0251">Elongation factor</keyword>
<feature type="region of interest" description="Disordered" evidence="1">
    <location>
        <begin position="1"/>
        <end position="39"/>
    </location>
</feature>
<evidence type="ECO:0000313" key="3">
    <source>
        <dbReference type="Proteomes" id="UP000325081"/>
    </source>
</evidence>
<protein>
    <submittedName>
        <fullName evidence="2">Elongation factor Tu</fullName>
    </submittedName>
</protein>
<gene>
    <name evidence="2" type="ORF">STAS_30842</name>
</gene>
<reference evidence="3" key="1">
    <citation type="journal article" date="2019" name="Curr. Biol.">
        <title>Genome Sequence of Striga asiatica Provides Insight into the Evolution of Plant Parasitism.</title>
        <authorList>
            <person name="Yoshida S."/>
            <person name="Kim S."/>
            <person name="Wafula E.K."/>
            <person name="Tanskanen J."/>
            <person name="Kim Y.M."/>
            <person name="Honaas L."/>
            <person name="Yang Z."/>
            <person name="Spallek T."/>
            <person name="Conn C.E."/>
            <person name="Ichihashi Y."/>
            <person name="Cheong K."/>
            <person name="Cui S."/>
            <person name="Der J.P."/>
            <person name="Gundlach H."/>
            <person name="Jiao Y."/>
            <person name="Hori C."/>
            <person name="Ishida J.K."/>
            <person name="Kasahara H."/>
            <person name="Kiba T."/>
            <person name="Kim M.S."/>
            <person name="Koo N."/>
            <person name="Laohavisit A."/>
            <person name="Lee Y.H."/>
            <person name="Lumba S."/>
            <person name="McCourt P."/>
            <person name="Mortimer J.C."/>
            <person name="Mutuku J.M."/>
            <person name="Nomura T."/>
            <person name="Sasaki-Sekimoto Y."/>
            <person name="Seto Y."/>
            <person name="Wang Y."/>
            <person name="Wakatake T."/>
            <person name="Sakakibara H."/>
            <person name="Demura T."/>
            <person name="Yamaguchi S."/>
            <person name="Yoneyama K."/>
            <person name="Manabe R.I."/>
            <person name="Nelson D.C."/>
            <person name="Schulman A.H."/>
            <person name="Timko M.P."/>
            <person name="dePamphilis C.W."/>
            <person name="Choi D."/>
            <person name="Shirasu K."/>
        </authorList>
    </citation>
    <scope>NUCLEOTIDE SEQUENCE [LARGE SCALE GENOMIC DNA]</scope>
    <source>
        <strain evidence="3">cv. UVA1</strain>
    </source>
</reference>
<dbReference type="Proteomes" id="UP000325081">
    <property type="component" value="Unassembled WGS sequence"/>
</dbReference>
<dbReference type="EMBL" id="BKCP01010515">
    <property type="protein sequence ID" value="GER53327.1"/>
    <property type="molecule type" value="Genomic_DNA"/>
</dbReference>
<keyword evidence="2" id="KW-0648">Protein biosynthesis</keyword>
<dbReference type="AlphaFoldDB" id="A0A5A7R9S2"/>
<sequence>MALEMDNKSALPAMHPEELRESKAKKSSDNRLEKSKYKTQSHDVLVTNNASKRISHIPNMFQKFFIGKIPLQILHGPRATSVESIGSTLTSKVSKAKLAARSEEPPPFPNPRPLRLGPNAFLYVFPLFVGIKCHVTLHHVALRKSLIQSRLATTTHRNYEMKCQPLRDQMMDRTYSWPYTCYARPNERESETIDEFFGNDTMNDEELRQRTRIRKRKKLIRHCRLLWSVNLCEPKNGDDEQARGIALTTGVGLWVSGGARGYGRKSAVRAQSGRKYSLIRRRTEEPRSRPVEFQLLSLLRWKSRSASPVGCWAD</sequence>
<name>A0A5A7R9S2_STRAF</name>
<organism evidence="2 3">
    <name type="scientific">Striga asiatica</name>
    <name type="common">Asiatic witchweed</name>
    <name type="synonym">Buchnera asiatica</name>
    <dbReference type="NCBI Taxonomy" id="4170"/>
    <lineage>
        <taxon>Eukaryota</taxon>
        <taxon>Viridiplantae</taxon>
        <taxon>Streptophyta</taxon>
        <taxon>Embryophyta</taxon>
        <taxon>Tracheophyta</taxon>
        <taxon>Spermatophyta</taxon>
        <taxon>Magnoliopsida</taxon>
        <taxon>eudicotyledons</taxon>
        <taxon>Gunneridae</taxon>
        <taxon>Pentapetalae</taxon>
        <taxon>asterids</taxon>
        <taxon>lamiids</taxon>
        <taxon>Lamiales</taxon>
        <taxon>Orobanchaceae</taxon>
        <taxon>Buchnereae</taxon>
        <taxon>Striga</taxon>
    </lineage>
</organism>
<evidence type="ECO:0000313" key="2">
    <source>
        <dbReference type="EMBL" id="GER53327.1"/>
    </source>
</evidence>
<comment type="caution">
    <text evidence="2">The sequence shown here is derived from an EMBL/GenBank/DDBJ whole genome shotgun (WGS) entry which is preliminary data.</text>
</comment>
<evidence type="ECO:0000256" key="1">
    <source>
        <dbReference type="SAM" id="MobiDB-lite"/>
    </source>
</evidence>
<accession>A0A5A7R9S2</accession>
<feature type="compositionally biased region" description="Basic and acidic residues" evidence="1">
    <location>
        <begin position="15"/>
        <end position="36"/>
    </location>
</feature>
<keyword evidence="3" id="KW-1185">Reference proteome</keyword>
<proteinExistence type="predicted"/>